<dbReference type="Proteomes" id="UP000267821">
    <property type="component" value="Unassembled WGS sequence"/>
</dbReference>
<name>A0A3N4LNB1_9PEZI</name>
<dbReference type="AlphaFoldDB" id="A0A3N4LNB1"/>
<protein>
    <submittedName>
        <fullName evidence="1">Uncharacterized protein</fullName>
    </submittedName>
</protein>
<dbReference type="InParanoid" id="A0A3N4LNB1"/>
<sequence length="87" mass="9710">MMILSIFLCSQTGRCIPGHHSLVFANAIFKRLGQRDELWGWHRRFVAQAIGSPTHLCFAYYYCDNPLTLAPVTGAAASSTCRGNTYQ</sequence>
<keyword evidence="2" id="KW-1185">Reference proteome</keyword>
<dbReference type="EMBL" id="ML121541">
    <property type="protein sequence ID" value="RPB24403.1"/>
    <property type="molecule type" value="Genomic_DNA"/>
</dbReference>
<evidence type="ECO:0000313" key="2">
    <source>
        <dbReference type="Proteomes" id="UP000267821"/>
    </source>
</evidence>
<gene>
    <name evidence="1" type="ORF">L211DRAFT_161304</name>
</gene>
<organism evidence="1 2">
    <name type="scientific">Terfezia boudieri ATCC MYA-4762</name>
    <dbReference type="NCBI Taxonomy" id="1051890"/>
    <lineage>
        <taxon>Eukaryota</taxon>
        <taxon>Fungi</taxon>
        <taxon>Dikarya</taxon>
        <taxon>Ascomycota</taxon>
        <taxon>Pezizomycotina</taxon>
        <taxon>Pezizomycetes</taxon>
        <taxon>Pezizales</taxon>
        <taxon>Pezizaceae</taxon>
        <taxon>Terfezia</taxon>
    </lineage>
</organism>
<reference evidence="1 2" key="1">
    <citation type="journal article" date="2018" name="Nat. Ecol. Evol.">
        <title>Pezizomycetes genomes reveal the molecular basis of ectomycorrhizal truffle lifestyle.</title>
        <authorList>
            <person name="Murat C."/>
            <person name="Payen T."/>
            <person name="Noel B."/>
            <person name="Kuo A."/>
            <person name="Morin E."/>
            <person name="Chen J."/>
            <person name="Kohler A."/>
            <person name="Krizsan K."/>
            <person name="Balestrini R."/>
            <person name="Da Silva C."/>
            <person name="Montanini B."/>
            <person name="Hainaut M."/>
            <person name="Levati E."/>
            <person name="Barry K.W."/>
            <person name="Belfiori B."/>
            <person name="Cichocki N."/>
            <person name="Clum A."/>
            <person name="Dockter R.B."/>
            <person name="Fauchery L."/>
            <person name="Guy J."/>
            <person name="Iotti M."/>
            <person name="Le Tacon F."/>
            <person name="Lindquist E.A."/>
            <person name="Lipzen A."/>
            <person name="Malagnac F."/>
            <person name="Mello A."/>
            <person name="Molinier V."/>
            <person name="Miyauchi S."/>
            <person name="Poulain J."/>
            <person name="Riccioni C."/>
            <person name="Rubini A."/>
            <person name="Sitrit Y."/>
            <person name="Splivallo R."/>
            <person name="Traeger S."/>
            <person name="Wang M."/>
            <person name="Zifcakova L."/>
            <person name="Wipf D."/>
            <person name="Zambonelli A."/>
            <person name="Paolocci F."/>
            <person name="Nowrousian M."/>
            <person name="Ottonello S."/>
            <person name="Baldrian P."/>
            <person name="Spatafora J.W."/>
            <person name="Henrissat B."/>
            <person name="Nagy L.G."/>
            <person name="Aury J.M."/>
            <person name="Wincker P."/>
            <person name="Grigoriev I.V."/>
            <person name="Bonfante P."/>
            <person name="Martin F.M."/>
        </authorList>
    </citation>
    <scope>NUCLEOTIDE SEQUENCE [LARGE SCALE GENOMIC DNA]</scope>
    <source>
        <strain evidence="1 2">ATCC MYA-4762</strain>
    </source>
</reference>
<proteinExistence type="predicted"/>
<accession>A0A3N4LNB1</accession>
<evidence type="ECO:0000313" key="1">
    <source>
        <dbReference type="EMBL" id="RPB24403.1"/>
    </source>
</evidence>